<dbReference type="InterPro" id="IPR001853">
    <property type="entry name" value="DSBA-like_thioredoxin_dom"/>
</dbReference>
<protein>
    <submittedName>
        <fullName evidence="2">DsbA family dithiol-disulfide isomerase</fullName>
    </submittedName>
</protein>
<dbReference type="Proteomes" id="UP001232973">
    <property type="component" value="Unassembled WGS sequence"/>
</dbReference>
<reference evidence="2 3" key="1">
    <citation type="submission" date="2023-07" db="EMBL/GenBank/DDBJ databases">
        <title>Genomic Encyclopedia of Type Strains, Phase IV (KMG-IV): sequencing the most valuable type-strain genomes for metagenomic binning, comparative biology and taxonomic classification.</title>
        <authorList>
            <person name="Goeker M."/>
        </authorList>
    </citation>
    <scope>NUCLEOTIDE SEQUENCE [LARGE SCALE GENOMIC DNA]</scope>
    <source>
        <strain evidence="2 3">DSM 4006</strain>
    </source>
</reference>
<feature type="domain" description="DSBA-like thioredoxin" evidence="1">
    <location>
        <begin position="3"/>
        <end position="201"/>
    </location>
</feature>
<evidence type="ECO:0000313" key="2">
    <source>
        <dbReference type="EMBL" id="MDQ0189832.1"/>
    </source>
</evidence>
<dbReference type="PANTHER" id="PTHR13887">
    <property type="entry name" value="GLUTATHIONE S-TRANSFERASE KAPPA"/>
    <property type="match status" value="1"/>
</dbReference>
<dbReference type="SUPFAM" id="SSF52833">
    <property type="entry name" value="Thioredoxin-like"/>
    <property type="match status" value="1"/>
</dbReference>
<gene>
    <name evidence="2" type="ORF">J2S03_001679</name>
</gene>
<dbReference type="CDD" id="cd03024">
    <property type="entry name" value="DsbA_FrnE"/>
    <property type="match status" value="1"/>
</dbReference>
<organism evidence="2 3">
    <name type="scientific">Alicyclobacillus cycloheptanicus</name>
    <dbReference type="NCBI Taxonomy" id="1457"/>
    <lineage>
        <taxon>Bacteria</taxon>
        <taxon>Bacillati</taxon>
        <taxon>Bacillota</taxon>
        <taxon>Bacilli</taxon>
        <taxon>Bacillales</taxon>
        <taxon>Alicyclobacillaceae</taxon>
        <taxon>Alicyclobacillus</taxon>
    </lineage>
</organism>
<sequence length="208" mass="23363">MKIDIFQDTVCPWCRIGKQHLFQALEAWHEEPVEIYWHAFLLDPTTPEEGRPYSELAKKLGGPERMAEMNQRVCQVGEACGLDFQFESVQKIPNTKLSHQLIQITPGGLQTAMNDAVMKAHFEEGRDIGDMEVLLDIAEEVGCNRTEIRDKLLRGEGIQAVNDDLAFAREAGISGVPLFIFNDQYALSGAQPVEVFVQALQQIHAESH</sequence>
<dbReference type="InterPro" id="IPR036249">
    <property type="entry name" value="Thioredoxin-like_sf"/>
</dbReference>
<proteinExistence type="predicted"/>
<keyword evidence="2" id="KW-0413">Isomerase</keyword>
<dbReference type="Gene3D" id="3.40.30.10">
    <property type="entry name" value="Glutaredoxin"/>
    <property type="match status" value="1"/>
</dbReference>
<comment type="caution">
    <text evidence="2">The sequence shown here is derived from an EMBL/GenBank/DDBJ whole genome shotgun (WGS) entry which is preliminary data.</text>
</comment>
<evidence type="ECO:0000259" key="1">
    <source>
        <dbReference type="Pfam" id="PF01323"/>
    </source>
</evidence>
<dbReference type="Pfam" id="PF01323">
    <property type="entry name" value="DSBA"/>
    <property type="match status" value="1"/>
</dbReference>
<dbReference type="RefSeq" id="WP_274457282.1">
    <property type="nucleotide sequence ID" value="NZ_CP067097.1"/>
</dbReference>
<keyword evidence="3" id="KW-1185">Reference proteome</keyword>
<dbReference type="GO" id="GO:0016853">
    <property type="term" value="F:isomerase activity"/>
    <property type="evidence" value="ECO:0007669"/>
    <property type="project" value="UniProtKB-KW"/>
</dbReference>
<accession>A0ABT9XHP6</accession>
<dbReference type="PANTHER" id="PTHR13887:SF41">
    <property type="entry name" value="THIOREDOXIN SUPERFAMILY PROTEIN"/>
    <property type="match status" value="1"/>
</dbReference>
<name>A0ABT9XHP6_9BACL</name>
<evidence type="ECO:0000313" key="3">
    <source>
        <dbReference type="Proteomes" id="UP001232973"/>
    </source>
</evidence>
<dbReference type="EMBL" id="JAUSTP010000011">
    <property type="protein sequence ID" value="MDQ0189832.1"/>
    <property type="molecule type" value="Genomic_DNA"/>
</dbReference>